<feature type="compositionally biased region" description="Polar residues" evidence="1">
    <location>
        <begin position="81"/>
        <end position="98"/>
    </location>
</feature>
<comment type="caution">
    <text evidence="2">The sequence shown here is derived from an EMBL/GenBank/DDBJ whole genome shotgun (WGS) entry which is preliminary data.</text>
</comment>
<sequence>MNKTENLTNDTISNKINTTTESVDLTKDLALNIDIIQPTLDTEPISDIVVPATNTIPQDVFNKEEISNVASSQILADESTSHSFDTSSNKDSQEPITYNEPSISTSLIETIETSANVNNQVIVTEQSIPVSLSPNTKLLPPPPPPSSTLNETLSQFDIYSLPNHIHSSTSIDLFPQMPTPDSNLFTPSHQHFPYPLFIPPPLS</sequence>
<name>A0A820JIW4_9BILA</name>
<evidence type="ECO:0000313" key="3">
    <source>
        <dbReference type="Proteomes" id="UP000663868"/>
    </source>
</evidence>
<evidence type="ECO:0000313" key="2">
    <source>
        <dbReference type="EMBL" id="CAF4322477.1"/>
    </source>
</evidence>
<feature type="non-terminal residue" evidence="2">
    <location>
        <position position="1"/>
    </location>
</feature>
<proteinExistence type="predicted"/>
<protein>
    <submittedName>
        <fullName evidence="2">Uncharacterized protein</fullName>
    </submittedName>
</protein>
<dbReference type="Proteomes" id="UP000663868">
    <property type="component" value="Unassembled WGS sequence"/>
</dbReference>
<dbReference type="EMBL" id="CAJOBB010015935">
    <property type="protein sequence ID" value="CAF4322477.1"/>
    <property type="molecule type" value="Genomic_DNA"/>
</dbReference>
<organism evidence="2 3">
    <name type="scientific">Adineta steineri</name>
    <dbReference type="NCBI Taxonomy" id="433720"/>
    <lineage>
        <taxon>Eukaryota</taxon>
        <taxon>Metazoa</taxon>
        <taxon>Spiralia</taxon>
        <taxon>Gnathifera</taxon>
        <taxon>Rotifera</taxon>
        <taxon>Eurotatoria</taxon>
        <taxon>Bdelloidea</taxon>
        <taxon>Adinetida</taxon>
        <taxon>Adinetidae</taxon>
        <taxon>Adineta</taxon>
    </lineage>
</organism>
<accession>A0A820JIW4</accession>
<dbReference type="AlphaFoldDB" id="A0A820JIW4"/>
<evidence type="ECO:0000256" key="1">
    <source>
        <dbReference type="SAM" id="MobiDB-lite"/>
    </source>
</evidence>
<feature type="region of interest" description="Disordered" evidence="1">
    <location>
        <begin position="77"/>
        <end position="98"/>
    </location>
</feature>
<gene>
    <name evidence="2" type="ORF">KXQ929_LOCUS46702</name>
</gene>
<reference evidence="2" key="1">
    <citation type="submission" date="2021-02" db="EMBL/GenBank/DDBJ databases">
        <authorList>
            <person name="Nowell W R."/>
        </authorList>
    </citation>
    <scope>NUCLEOTIDE SEQUENCE</scope>
</reference>